<reference evidence="2" key="1">
    <citation type="submission" date="2021-07" db="EMBL/GenBank/DDBJ databases">
        <authorList>
            <person name="Catto M.A."/>
            <person name="Jacobson A."/>
            <person name="Kennedy G."/>
            <person name="Labadie P."/>
            <person name="Hunt B.G."/>
            <person name="Srinivasan R."/>
        </authorList>
    </citation>
    <scope>NUCLEOTIDE SEQUENCE</scope>
    <source>
        <strain evidence="2">PL_HMW_Pooled</strain>
        <tissue evidence="2">Head</tissue>
    </source>
</reference>
<protein>
    <submittedName>
        <fullName evidence="2">Nuclear factor 1</fullName>
    </submittedName>
</protein>
<dbReference type="InterPro" id="IPR020604">
    <property type="entry name" value="CTF/NFI_DNA-bd-dom"/>
</dbReference>
<dbReference type="InterPro" id="IPR000647">
    <property type="entry name" value="CTF/NFI"/>
</dbReference>
<proteinExistence type="predicted"/>
<reference evidence="2" key="2">
    <citation type="journal article" date="2023" name="BMC Genomics">
        <title>Pest status, molecular evolution, and epigenetic factors derived from the genome assembly of Frankliniella fusca, a thysanopteran phytovirus vector.</title>
        <authorList>
            <person name="Catto M.A."/>
            <person name="Labadie P.E."/>
            <person name="Jacobson A.L."/>
            <person name="Kennedy G.G."/>
            <person name="Srinivasan R."/>
            <person name="Hunt B.G."/>
        </authorList>
    </citation>
    <scope>NUCLEOTIDE SEQUENCE</scope>
    <source>
        <strain evidence="2">PL_HMW_Pooled</strain>
    </source>
</reference>
<dbReference type="Proteomes" id="UP001219518">
    <property type="component" value="Unassembled WGS sequence"/>
</dbReference>
<organism evidence="2 3">
    <name type="scientific">Frankliniella fusca</name>
    <dbReference type="NCBI Taxonomy" id="407009"/>
    <lineage>
        <taxon>Eukaryota</taxon>
        <taxon>Metazoa</taxon>
        <taxon>Ecdysozoa</taxon>
        <taxon>Arthropoda</taxon>
        <taxon>Hexapoda</taxon>
        <taxon>Insecta</taxon>
        <taxon>Pterygota</taxon>
        <taxon>Neoptera</taxon>
        <taxon>Paraneoptera</taxon>
        <taxon>Thysanoptera</taxon>
        <taxon>Terebrantia</taxon>
        <taxon>Thripoidea</taxon>
        <taxon>Thripidae</taxon>
        <taxon>Frankliniella</taxon>
    </lineage>
</organism>
<gene>
    <name evidence="2" type="ORF">KUF71_020124</name>
</gene>
<accession>A0AAE1L8M8</accession>
<dbReference type="AlphaFoldDB" id="A0AAE1L8M8"/>
<dbReference type="InterPro" id="IPR019548">
    <property type="entry name" value="CTF/NFI_DNA-bd_N"/>
</dbReference>
<dbReference type="GO" id="GO:0000978">
    <property type="term" value="F:RNA polymerase II cis-regulatory region sequence-specific DNA binding"/>
    <property type="evidence" value="ECO:0007669"/>
    <property type="project" value="TreeGrafter"/>
</dbReference>
<dbReference type="PANTHER" id="PTHR11492:SF8">
    <property type="entry name" value="NUCLEAR FACTOR I, ISOFORM B"/>
    <property type="match status" value="1"/>
</dbReference>
<keyword evidence="3" id="KW-1185">Reference proteome</keyword>
<dbReference type="PANTHER" id="PTHR11492">
    <property type="entry name" value="NUCLEAR FACTOR I"/>
    <property type="match status" value="1"/>
</dbReference>
<feature type="domain" description="CTF/NF-I" evidence="1">
    <location>
        <begin position="68"/>
        <end position="145"/>
    </location>
</feature>
<dbReference type="PROSITE" id="PS51080">
    <property type="entry name" value="CTF_NFI_2"/>
    <property type="match status" value="1"/>
</dbReference>
<evidence type="ECO:0000313" key="2">
    <source>
        <dbReference type="EMBL" id="KAK3910355.1"/>
    </source>
</evidence>
<evidence type="ECO:0000259" key="1">
    <source>
        <dbReference type="PROSITE" id="PS51080"/>
    </source>
</evidence>
<dbReference type="GO" id="GO:0005634">
    <property type="term" value="C:nucleus"/>
    <property type="evidence" value="ECO:0007669"/>
    <property type="project" value="InterPro"/>
</dbReference>
<name>A0AAE1L8M8_9NEOP</name>
<comment type="caution">
    <text evidence="2">The sequence shown here is derived from an EMBL/GenBank/DDBJ whole genome shotgun (WGS) entry which is preliminary data.</text>
</comment>
<sequence>MCRLEHRAFKSKSQRAQRAGLVQVSLPAAPSPSPNLGWAARHGTKARLRRCGMSMILLVETLCDGHIRKNVKKWSMDEFHPFIEALLPYVKSFSYTWFNLQAAKRKYFKKHEKRMSLDEERRCKEELQVTPLRFNKKSLVGLAVT</sequence>
<dbReference type="EMBL" id="JAHWGI010000150">
    <property type="protein sequence ID" value="KAK3910355.1"/>
    <property type="molecule type" value="Genomic_DNA"/>
</dbReference>
<evidence type="ECO:0000313" key="3">
    <source>
        <dbReference type="Proteomes" id="UP001219518"/>
    </source>
</evidence>
<dbReference type="Pfam" id="PF10524">
    <property type="entry name" value="NfI_DNAbd_pre-N"/>
    <property type="match status" value="1"/>
</dbReference>
<dbReference type="GO" id="GO:0000981">
    <property type="term" value="F:DNA-binding transcription factor activity, RNA polymerase II-specific"/>
    <property type="evidence" value="ECO:0007669"/>
    <property type="project" value="TreeGrafter"/>
</dbReference>